<dbReference type="Proteomes" id="UP000557566">
    <property type="component" value="Unassembled WGS sequence"/>
</dbReference>
<feature type="region of interest" description="Disordered" evidence="1">
    <location>
        <begin position="1"/>
        <end position="103"/>
    </location>
</feature>
<accession>A0A8H4LQX7</accession>
<evidence type="ECO:0000313" key="3">
    <source>
        <dbReference type="Proteomes" id="UP000557566"/>
    </source>
</evidence>
<gene>
    <name evidence="2" type="ORF">G6O67_008722</name>
</gene>
<proteinExistence type="predicted"/>
<feature type="compositionally biased region" description="Basic and acidic residues" evidence="1">
    <location>
        <begin position="58"/>
        <end position="67"/>
    </location>
</feature>
<evidence type="ECO:0000313" key="2">
    <source>
        <dbReference type="EMBL" id="KAF4504109.1"/>
    </source>
</evidence>
<organism evidence="2 3">
    <name type="scientific">Ophiocordyceps sinensis</name>
    <dbReference type="NCBI Taxonomy" id="72228"/>
    <lineage>
        <taxon>Eukaryota</taxon>
        <taxon>Fungi</taxon>
        <taxon>Dikarya</taxon>
        <taxon>Ascomycota</taxon>
        <taxon>Pezizomycotina</taxon>
        <taxon>Sordariomycetes</taxon>
        <taxon>Hypocreomycetidae</taxon>
        <taxon>Hypocreales</taxon>
        <taxon>Ophiocordycipitaceae</taxon>
        <taxon>Ophiocordyceps</taxon>
    </lineage>
</organism>
<dbReference type="EMBL" id="JAAVMX010000012">
    <property type="protein sequence ID" value="KAF4504109.1"/>
    <property type="molecule type" value="Genomic_DNA"/>
</dbReference>
<sequence>MALETEEGGWESCGGVTGHLDQTRQEGPIVIEATASRPKRRRKRGLVGCEAAASVSRTKREQEKDARVIVPTGSPSVITPLSCPPPSLAAAAPPPPPPLEPTPLLQSTLLLFKRRAPMLRRPGLP</sequence>
<feature type="compositionally biased region" description="Pro residues" evidence="1">
    <location>
        <begin position="82"/>
        <end position="101"/>
    </location>
</feature>
<reference evidence="2 3" key="1">
    <citation type="journal article" date="2020" name="Genome Biol. Evol.">
        <title>A new high-quality draft genome assembly of the Chinese cordyceps Ophiocordyceps sinensis.</title>
        <authorList>
            <person name="Shu R."/>
            <person name="Zhang J."/>
            <person name="Meng Q."/>
            <person name="Zhang H."/>
            <person name="Zhou G."/>
            <person name="Li M."/>
            <person name="Wu P."/>
            <person name="Zhao Y."/>
            <person name="Chen C."/>
            <person name="Qin Q."/>
        </authorList>
    </citation>
    <scope>NUCLEOTIDE SEQUENCE [LARGE SCALE GENOMIC DNA]</scope>
    <source>
        <strain evidence="2 3">IOZ07</strain>
    </source>
</reference>
<keyword evidence="3" id="KW-1185">Reference proteome</keyword>
<dbReference type="AlphaFoldDB" id="A0A8H4LQX7"/>
<protein>
    <submittedName>
        <fullName evidence="2">Uncharacterized protein</fullName>
    </submittedName>
</protein>
<name>A0A8H4LQX7_9HYPO</name>
<comment type="caution">
    <text evidence="2">The sequence shown here is derived from an EMBL/GenBank/DDBJ whole genome shotgun (WGS) entry which is preliminary data.</text>
</comment>
<evidence type="ECO:0000256" key="1">
    <source>
        <dbReference type="SAM" id="MobiDB-lite"/>
    </source>
</evidence>